<feature type="transmembrane region" description="Helical" evidence="5">
    <location>
        <begin position="204"/>
        <end position="220"/>
    </location>
</feature>
<feature type="transmembrane region" description="Helical" evidence="5">
    <location>
        <begin position="636"/>
        <end position="658"/>
    </location>
</feature>
<comment type="caution">
    <text evidence="7">The sequence shown here is derived from an EMBL/GenBank/DDBJ whole genome shotgun (WGS) entry which is preliminary data.</text>
</comment>
<evidence type="ECO:0000256" key="4">
    <source>
        <dbReference type="PROSITE-ProRule" id="PRU00354"/>
    </source>
</evidence>
<dbReference type="PROSITE" id="PS51006">
    <property type="entry name" value="PABS_2"/>
    <property type="match status" value="1"/>
</dbReference>
<dbReference type="PANTHER" id="PTHR43317">
    <property type="entry name" value="THERMOSPERMINE SYNTHASE ACAULIS5"/>
    <property type="match status" value="1"/>
</dbReference>
<dbReference type="PANTHER" id="PTHR43317:SF1">
    <property type="entry name" value="THERMOSPERMINE SYNTHASE ACAULIS5"/>
    <property type="match status" value="1"/>
</dbReference>
<sequence length="713" mass="79889">MFSIKSSILRIAAVSFLILFLEILIIRLVSTEIRIFAYIANALLLTIFVGSGLGMLIKRKVPLYVSAVGIFILTAILSIEYIVRLPNVEFKLFSGLTELLAPLSESYIWFQINTYSKTGIVIGLFLTVLVLLLVGVIFLPLGQFLGRQFDKSNKPIVAYTYNILASLLGMWIFQGISILGISPYLGIFASLVVLLFILEGRDDLILCTIFIVGTIILLLPREAHQPYEGPVVFWSPYQKLTLSSIAPNVNLPRGWYLEVNNVGYMGLLDLSSSSMDKKREVTEKIFKGREGDINFANQYDLPYKIMRGAGNVLIIGGGAGNDAAAAVRAGVRSIDVVEIDPMIVTLGRKYHPEKPYDKKNIRVYVDDGRAYLEKTKTKYDIVIMSLADSHTSSSSLTNVQLDNYLYTREALSKVKSILSERGVFFLTFEVTRPWIGERLSQTLIGAFSYQPKIFEVRSEGIFGWGGYMFVSARDKNILENLFNNDKNLKNFVEKNEHKFSKVDNVLTDNWPYIYLDKPRIPTLHGIVALIGVSGLLFLRTKLFARSFSAPFFFLGAGFMLFEVQNIIKSSLVFGNTWVTNLFIITGVLSFILVANLAVVKKLISLNIAFLLLVAMFILQMFVPVSFFNSLSGSEKIILSLVFLTLPHFFSGVIFVYLFSVSKNRAVAFGNNLLGSAVGGLLSILSYLWGINSLLYLTVILYVFGFLWYKLRGE</sequence>
<reference evidence="7 8" key="1">
    <citation type="journal article" date="2016" name="Nat. Commun.">
        <title>Thousands of microbial genomes shed light on interconnected biogeochemical processes in an aquifer system.</title>
        <authorList>
            <person name="Anantharaman K."/>
            <person name="Brown C.T."/>
            <person name="Hug L.A."/>
            <person name="Sharon I."/>
            <person name="Castelle C.J."/>
            <person name="Probst A.J."/>
            <person name="Thomas B.C."/>
            <person name="Singh A."/>
            <person name="Wilkins M.J."/>
            <person name="Karaoz U."/>
            <person name="Brodie E.L."/>
            <person name="Williams K.H."/>
            <person name="Hubbard S.S."/>
            <person name="Banfield J.F."/>
        </authorList>
    </citation>
    <scope>NUCLEOTIDE SEQUENCE [LARGE SCALE GENOMIC DNA]</scope>
</reference>
<dbReference type="Pfam" id="PF01564">
    <property type="entry name" value="Spermine_synth"/>
    <property type="match status" value="1"/>
</dbReference>
<dbReference type="STRING" id="1798375.A2773_03430"/>
<evidence type="ECO:0000256" key="3">
    <source>
        <dbReference type="ARBA" id="ARBA00023115"/>
    </source>
</evidence>
<feature type="transmembrane region" description="Helical" evidence="5">
    <location>
        <begin position="120"/>
        <end position="144"/>
    </location>
</feature>
<feature type="transmembrane region" description="Helical" evidence="5">
    <location>
        <begin position="693"/>
        <end position="710"/>
    </location>
</feature>
<keyword evidence="5" id="KW-0812">Transmembrane</keyword>
<keyword evidence="3 4" id="KW-0620">Polyamine biosynthesis</keyword>
<keyword evidence="5" id="KW-1133">Transmembrane helix</keyword>
<evidence type="ECO:0000259" key="6">
    <source>
        <dbReference type="PROSITE" id="PS51006"/>
    </source>
</evidence>
<dbReference type="GO" id="GO:0016740">
    <property type="term" value="F:transferase activity"/>
    <property type="evidence" value="ECO:0007669"/>
    <property type="project" value="UniProtKB-UniRule"/>
</dbReference>
<evidence type="ECO:0000256" key="5">
    <source>
        <dbReference type="SAM" id="Phobius"/>
    </source>
</evidence>
<accession>A0A1F5ZPQ5</accession>
<dbReference type="AlphaFoldDB" id="A0A1F5ZPQ5"/>
<feature type="transmembrane region" description="Helical" evidence="5">
    <location>
        <begin position="35"/>
        <end position="56"/>
    </location>
</feature>
<feature type="transmembrane region" description="Helical" evidence="5">
    <location>
        <begin position="605"/>
        <end position="624"/>
    </location>
</feature>
<dbReference type="SUPFAM" id="SSF53335">
    <property type="entry name" value="S-adenosyl-L-methionine-dependent methyltransferases"/>
    <property type="match status" value="1"/>
</dbReference>
<comment type="caution">
    <text evidence="4">Lacks conserved residue(s) required for the propagation of feature annotation.</text>
</comment>
<dbReference type="InterPro" id="IPR029063">
    <property type="entry name" value="SAM-dependent_MTases_sf"/>
</dbReference>
<evidence type="ECO:0000313" key="8">
    <source>
        <dbReference type="Proteomes" id="UP000177383"/>
    </source>
</evidence>
<dbReference type="GO" id="GO:0006596">
    <property type="term" value="P:polyamine biosynthetic process"/>
    <property type="evidence" value="ECO:0007669"/>
    <property type="project" value="UniProtKB-UniRule"/>
</dbReference>
<proteinExistence type="inferred from homology"/>
<dbReference type="Gene3D" id="3.40.50.150">
    <property type="entry name" value="Vaccinia Virus protein VP39"/>
    <property type="match status" value="1"/>
</dbReference>
<feature type="domain" description="PABS" evidence="6">
    <location>
        <begin position="311"/>
        <end position="472"/>
    </location>
</feature>
<feature type="transmembrane region" description="Helical" evidence="5">
    <location>
        <begin position="665"/>
        <end position="687"/>
    </location>
</feature>
<feature type="transmembrane region" description="Helical" evidence="5">
    <location>
        <begin position="579"/>
        <end position="598"/>
    </location>
</feature>
<comment type="similarity">
    <text evidence="1">Belongs to the spermidine/spermine synthase family.</text>
</comment>
<evidence type="ECO:0000256" key="2">
    <source>
        <dbReference type="ARBA" id="ARBA00022679"/>
    </source>
</evidence>
<keyword evidence="5" id="KW-0472">Membrane</keyword>
<dbReference type="EMBL" id="MFJE01000021">
    <property type="protein sequence ID" value="OGG14325.1"/>
    <property type="molecule type" value="Genomic_DNA"/>
</dbReference>
<dbReference type="InterPro" id="IPR030374">
    <property type="entry name" value="PABS"/>
</dbReference>
<evidence type="ECO:0000256" key="1">
    <source>
        <dbReference type="ARBA" id="ARBA00007867"/>
    </source>
</evidence>
<feature type="transmembrane region" description="Helical" evidence="5">
    <location>
        <begin position="179"/>
        <end position="197"/>
    </location>
</feature>
<feature type="transmembrane region" description="Helical" evidence="5">
    <location>
        <begin position="63"/>
        <end position="83"/>
    </location>
</feature>
<feature type="transmembrane region" description="Helical" evidence="5">
    <location>
        <begin position="520"/>
        <end position="538"/>
    </location>
</feature>
<keyword evidence="2 4" id="KW-0808">Transferase</keyword>
<dbReference type="Proteomes" id="UP000177383">
    <property type="component" value="Unassembled WGS sequence"/>
</dbReference>
<feature type="transmembrane region" description="Helical" evidence="5">
    <location>
        <begin position="156"/>
        <end position="173"/>
    </location>
</feature>
<evidence type="ECO:0000313" key="7">
    <source>
        <dbReference type="EMBL" id="OGG14325.1"/>
    </source>
</evidence>
<feature type="transmembrane region" description="Helical" evidence="5">
    <location>
        <begin position="7"/>
        <end position="29"/>
    </location>
</feature>
<gene>
    <name evidence="7" type="ORF">A2773_03430</name>
</gene>
<protein>
    <recommendedName>
        <fullName evidence="6">PABS domain-containing protein</fullName>
    </recommendedName>
</protein>
<name>A0A1F5ZPQ5_9BACT</name>
<feature type="transmembrane region" description="Helical" evidence="5">
    <location>
        <begin position="550"/>
        <end position="567"/>
    </location>
</feature>
<organism evidence="7 8">
    <name type="scientific">Candidatus Gottesmanbacteria bacterium RIFCSPHIGHO2_01_FULL_39_10</name>
    <dbReference type="NCBI Taxonomy" id="1798375"/>
    <lineage>
        <taxon>Bacteria</taxon>
        <taxon>Candidatus Gottesmaniibacteriota</taxon>
    </lineage>
</organism>